<comment type="subcellular location">
    <subcellularLocation>
        <location evidence="1">Chromosome</location>
    </subcellularLocation>
</comment>
<reference evidence="8 9" key="1">
    <citation type="submission" date="2019-10" db="EMBL/GenBank/DDBJ databases">
        <title>Paraburkholderia sp. isolated from nodules of Mimosa pudica from Brazilian Atlantic Forest soils.</title>
        <authorList>
            <person name="Paulitsch F."/>
            <person name="Hungria M."/>
            <person name="Dall'Agnol R."/>
        </authorList>
    </citation>
    <scope>NUCLEOTIDE SEQUENCE [LARGE SCALE GENOMIC DNA]</scope>
    <source>
        <strain evidence="8 9">CNPSo 3157</strain>
    </source>
</reference>
<dbReference type="EMBL" id="WHNP01000098">
    <property type="protein sequence ID" value="MPW23242.1"/>
    <property type="molecule type" value="Genomic_DNA"/>
</dbReference>
<dbReference type="PANTHER" id="PTHR22884">
    <property type="entry name" value="SET DOMAIN PROTEINS"/>
    <property type="match status" value="1"/>
</dbReference>
<dbReference type="Proteomes" id="UP000484381">
    <property type="component" value="Unassembled WGS sequence"/>
</dbReference>
<dbReference type="Gene3D" id="2.170.270.10">
    <property type="entry name" value="SET domain"/>
    <property type="match status" value="1"/>
</dbReference>
<dbReference type="Pfam" id="PF00856">
    <property type="entry name" value="SET"/>
    <property type="match status" value="1"/>
</dbReference>
<accession>A0A7X1NK05</accession>
<dbReference type="InterPro" id="IPR021769">
    <property type="entry name" value="DUF3331"/>
</dbReference>
<organism evidence="8 9">
    <name type="scientific">Paraburkholderia franconis</name>
    <dbReference type="NCBI Taxonomy" id="2654983"/>
    <lineage>
        <taxon>Bacteria</taxon>
        <taxon>Pseudomonadati</taxon>
        <taxon>Pseudomonadota</taxon>
        <taxon>Betaproteobacteria</taxon>
        <taxon>Burkholderiales</taxon>
        <taxon>Burkholderiaceae</taxon>
        <taxon>Paraburkholderia</taxon>
    </lineage>
</organism>
<keyword evidence="9" id="KW-1185">Reference proteome</keyword>
<dbReference type="SUPFAM" id="SSF82199">
    <property type="entry name" value="SET domain"/>
    <property type="match status" value="1"/>
</dbReference>
<sequence length="251" mass="27352">MRSDKSSVSRFVVQPSPVHGQGVFANQDIGRAELIAEYKGARVPWQHVVQRASSYGKTPGHTFLFDIGDGTVIDGARGGSSVRWMNHGCEPNCKAYIFDGRVFIYALGDVKRGEELTINYGLVVDGPQTVELRELYRCQCGSPNCRGTMLAETSRSKQVGSDTSSGLKPPEIRVLERPSATTIIVSWCEAGRCHYGEQVWILKKAVRDGYCALSYVPVKAGDRVFVPRGTPPPLNHDACISQNAVPGLPIG</sequence>
<name>A0A7X1NK05_9BURK</name>
<protein>
    <submittedName>
        <fullName evidence="8">DUF3331 domain-containing protein</fullName>
    </submittedName>
</protein>
<dbReference type="AlphaFoldDB" id="A0A7X1NK05"/>
<dbReference type="GO" id="GO:0032259">
    <property type="term" value="P:methylation"/>
    <property type="evidence" value="ECO:0007669"/>
    <property type="project" value="UniProtKB-KW"/>
</dbReference>
<dbReference type="GO" id="GO:0008168">
    <property type="term" value="F:methyltransferase activity"/>
    <property type="evidence" value="ECO:0007669"/>
    <property type="project" value="UniProtKB-KW"/>
</dbReference>
<evidence type="ECO:0000259" key="7">
    <source>
        <dbReference type="PROSITE" id="PS50868"/>
    </source>
</evidence>
<dbReference type="InterPro" id="IPR003616">
    <property type="entry name" value="Post-SET_dom"/>
</dbReference>
<evidence type="ECO:0000256" key="1">
    <source>
        <dbReference type="ARBA" id="ARBA00004286"/>
    </source>
</evidence>
<dbReference type="SMART" id="SM00317">
    <property type="entry name" value="SET"/>
    <property type="match status" value="1"/>
</dbReference>
<evidence type="ECO:0000259" key="6">
    <source>
        <dbReference type="PROSITE" id="PS50280"/>
    </source>
</evidence>
<feature type="domain" description="Post-SET" evidence="7">
    <location>
        <begin position="134"/>
        <end position="150"/>
    </location>
</feature>
<keyword evidence="2" id="KW-0158">Chromosome</keyword>
<evidence type="ECO:0000313" key="9">
    <source>
        <dbReference type="Proteomes" id="UP000484381"/>
    </source>
</evidence>
<dbReference type="InterPro" id="IPR046341">
    <property type="entry name" value="SET_dom_sf"/>
</dbReference>
<evidence type="ECO:0000256" key="2">
    <source>
        <dbReference type="ARBA" id="ARBA00022454"/>
    </source>
</evidence>
<evidence type="ECO:0000313" key="8">
    <source>
        <dbReference type="EMBL" id="MPW23242.1"/>
    </source>
</evidence>
<proteinExistence type="predicted"/>
<dbReference type="Pfam" id="PF11811">
    <property type="entry name" value="DUF3331"/>
    <property type="match status" value="1"/>
</dbReference>
<dbReference type="InterPro" id="IPR001214">
    <property type="entry name" value="SET_dom"/>
</dbReference>
<evidence type="ECO:0000256" key="5">
    <source>
        <dbReference type="ARBA" id="ARBA00022691"/>
    </source>
</evidence>
<keyword evidence="3" id="KW-0489">Methyltransferase</keyword>
<dbReference type="PROSITE" id="PS50280">
    <property type="entry name" value="SET"/>
    <property type="match status" value="1"/>
</dbReference>
<gene>
    <name evidence="8" type="ORF">GCT13_42400</name>
</gene>
<feature type="domain" description="SET" evidence="6">
    <location>
        <begin position="9"/>
        <end position="121"/>
    </location>
</feature>
<dbReference type="InterPro" id="IPR050777">
    <property type="entry name" value="SET2_Histone-Lys_MeTrsfase"/>
</dbReference>
<comment type="caution">
    <text evidence="8">The sequence shown here is derived from an EMBL/GenBank/DDBJ whole genome shotgun (WGS) entry which is preliminary data.</text>
</comment>
<dbReference type="PROSITE" id="PS50868">
    <property type="entry name" value="POST_SET"/>
    <property type="match status" value="1"/>
</dbReference>
<evidence type="ECO:0000256" key="3">
    <source>
        <dbReference type="ARBA" id="ARBA00022603"/>
    </source>
</evidence>
<keyword evidence="4" id="KW-0808">Transferase</keyword>
<keyword evidence="5" id="KW-0949">S-adenosyl-L-methionine</keyword>
<dbReference type="GO" id="GO:0005694">
    <property type="term" value="C:chromosome"/>
    <property type="evidence" value="ECO:0007669"/>
    <property type="project" value="UniProtKB-SubCell"/>
</dbReference>
<evidence type="ECO:0000256" key="4">
    <source>
        <dbReference type="ARBA" id="ARBA00022679"/>
    </source>
</evidence>